<dbReference type="AlphaFoldDB" id="A0A4R7DAX1"/>
<dbReference type="Proteomes" id="UP000294752">
    <property type="component" value="Unassembled WGS sequence"/>
</dbReference>
<comment type="caution">
    <text evidence="1">The sequence shown here is derived from an EMBL/GenBank/DDBJ whole genome shotgun (WGS) entry which is preliminary data.</text>
</comment>
<accession>A0A4R7DAX1</accession>
<evidence type="ECO:0000313" key="1">
    <source>
        <dbReference type="EMBL" id="TDS17255.1"/>
    </source>
</evidence>
<protein>
    <submittedName>
        <fullName evidence="1">Uncharacterized protein DUF4442</fullName>
    </submittedName>
</protein>
<name>A0A4R7DAX1_9SPHI</name>
<dbReference type="CDD" id="cd03440">
    <property type="entry name" value="hot_dog"/>
    <property type="match status" value="1"/>
</dbReference>
<dbReference type="SUPFAM" id="SSF54637">
    <property type="entry name" value="Thioesterase/thiol ester dehydrase-isomerase"/>
    <property type="match status" value="1"/>
</dbReference>
<gene>
    <name evidence="1" type="ORF">B0I21_101117</name>
</gene>
<dbReference type="RefSeq" id="WP_317130157.1">
    <property type="nucleotide sequence ID" value="NZ_SNZV01000001.1"/>
</dbReference>
<dbReference type="Pfam" id="PF14539">
    <property type="entry name" value="DUF4442"/>
    <property type="match status" value="1"/>
</dbReference>
<evidence type="ECO:0000313" key="2">
    <source>
        <dbReference type="Proteomes" id="UP000294752"/>
    </source>
</evidence>
<organism evidence="1 2">
    <name type="scientific">Sphingobacterium paludis</name>
    <dbReference type="NCBI Taxonomy" id="1476465"/>
    <lineage>
        <taxon>Bacteria</taxon>
        <taxon>Pseudomonadati</taxon>
        <taxon>Bacteroidota</taxon>
        <taxon>Sphingobacteriia</taxon>
        <taxon>Sphingobacteriales</taxon>
        <taxon>Sphingobacteriaceae</taxon>
        <taxon>Sphingobacterium</taxon>
    </lineage>
</organism>
<proteinExistence type="predicted"/>
<dbReference type="InterPro" id="IPR029069">
    <property type="entry name" value="HotDog_dom_sf"/>
</dbReference>
<dbReference type="InterPro" id="IPR027961">
    <property type="entry name" value="DUF4442"/>
</dbReference>
<keyword evidence="2" id="KW-1185">Reference proteome</keyword>
<reference evidence="1 2" key="1">
    <citation type="submission" date="2019-03" db="EMBL/GenBank/DDBJ databases">
        <title>Genomic Encyclopedia of Type Strains, Phase III (KMG-III): the genomes of soil and plant-associated and newly described type strains.</title>
        <authorList>
            <person name="Whitman W."/>
        </authorList>
    </citation>
    <scope>NUCLEOTIDE SEQUENCE [LARGE SCALE GENOMIC DNA]</scope>
    <source>
        <strain evidence="1 2">CGMCC 1.12801</strain>
    </source>
</reference>
<sequence length="181" mass="21203">MESCDNRWEFYICIMQLSPKVLKWLLRCYPPFFFQRIWVKKIYPDFQQMDIKISKSILNRNLNGTIFGGTIFSSVDPIHTLLLDQIFKRKNIKKTVTWLKSAKISYLKPAAKHLVFTVKIDEQDVQQALEEVTKFGKVVREFEIYIYDQAGVLCARSTNEIYIRDLSRPRVAGTTVNVPES</sequence>
<dbReference type="Gene3D" id="3.10.129.10">
    <property type="entry name" value="Hotdog Thioesterase"/>
    <property type="match status" value="1"/>
</dbReference>
<dbReference type="EMBL" id="SNZV01000001">
    <property type="protein sequence ID" value="TDS17255.1"/>
    <property type="molecule type" value="Genomic_DNA"/>
</dbReference>